<keyword evidence="5" id="KW-1185">Reference proteome</keyword>
<feature type="chain" id="PRO_5046046075" evidence="2">
    <location>
        <begin position="21"/>
        <end position="183"/>
    </location>
</feature>
<dbReference type="InterPro" id="IPR017969">
    <property type="entry name" value="Heavy-metal-associated_CS"/>
</dbReference>
<evidence type="ECO:0000313" key="4">
    <source>
        <dbReference type="EMBL" id="MFC5453337.1"/>
    </source>
</evidence>
<dbReference type="RefSeq" id="WP_377162318.1">
    <property type="nucleotide sequence ID" value="NZ_JBHSMQ010000001.1"/>
</dbReference>
<evidence type="ECO:0000259" key="3">
    <source>
        <dbReference type="PROSITE" id="PS50846"/>
    </source>
</evidence>
<keyword evidence="1" id="KW-0479">Metal-binding</keyword>
<sequence length="183" mass="19808">MKHTLCLLLFLGSGLAGLRAAEKHPSVTFYVSGVECGSCVYVVQQSISETKGVADATVVQLIDSYANVVFDPKLVSEHQVAQAVREALAIHGKPYLATLKLHVPDYAKHAAKVDALFARWKDWVQLETVDKARGDLLIHFNELKTDPGKSGPQGWSLAQLAAAMKSPAPNGLGLDFTVEEEKP</sequence>
<organism evidence="4 5">
    <name type="scientific">Prosthecobacter fluviatilis</name>
    <dbReference type="NCBI Taxonomy" id="445931"/>
    <lineage>
        <taxon>Bacteria</taxon>
        <taxon>Pseudomonadati</taxon>
        <taxon>Verrucomicrobiota</taxon>
        <taxon>Verrucomicrobiia</taxon>
        <taxon>Verrucomicrobiales</taxon>
        <taxon>Verrucomicrobiaceae</taxon>
        <taxon>Prosthecobacter</taxon>
    </lineage>
</organism>
<protein>
    <submittedName>
        <fullName evidence="4">Heavy-metal-associated domain-containing protein</fullName>
    </submittedName>
</protein>
<feature type="signal peptide" evidence="2">
    <location>
        <begin position="1"/>
        <end position="20"/>
    </location>
</feature>
<comment type="caution">
    <text evidence="4">The sequence shown here is derived from an EMBL/GenBank/DDBJ whole genome shotgun (WGS) entry which is preliminary data.</text>
</comment>
<evidence type="ECO:0000256" key="1">
    <source>
        <dbReference type="ARBA" id="ARBA00022723"/>
    </source>
</evidence>
<dbReference type="PROSITE" id="PS50846">
    <property type="entry name" value="HMA_2"/>
    <property type="match status" value="1"/>
</dbReference>
<proteinExistence type="predicted"/>
<evidence type="ECO:0000256" key="2">
    <source>
        <dbReference type="SAM" id="SignalP"/>
    </source>
</evidence>
<dbReference type="InterPro" id="IPR006121">
    <property type="entry name" value="HMA_dom"/>
</dbReference>
<dbReference type="Proteomes" id="UP001596052">
    <property type="component" value="Unassembled WGS sequence"/>
</dbReference>
<dbReference type="CDD" id="cd00371">
    <property type="entry name" value="HMA"/>
    <property type="match status" value="1"/>
</dbReference>
<name>A0ABW0KL41_9BACT</name>
<dbReference type="InterPro" id="IPR036163">
    <property type="entry name" value="HMA_dom_sf"/>
</dbReference>
<accession>A0ABW0KL41</accession>
<dbReference type="SUPFAM" id="SSF55008">
    <property type="entry name" value="HMA, heavy metal-associated domain"/>
    <property type="match status" value="1"/>
</dbReference>
<dbReference type="PROSITE" id="PS01047">
    <property type="entry name" value="HMA_1"/>
    <property type="match status" value="1"/>
</dbReference>
<reference evidence="5" key="1">
    <citation type="journal article" date="2019" name="Int. J. Syst. Evol. Microbiol.">
        <title>The Global Catalogue of Microorganisms (GCM) 10K type strain sequencing project: providing services to taxonomists for standard genome sequencing and annotation.</title>
        <authorList>
            <consortium name="The Broad Institute Genomics Platform"/>
            <consortium name="The Broad Institute Genome Sequencing Center for Infectious Disease"/>
            <person name="Wu L."/>
            <person name="Ma J."/>
        </authorList>
    </citation>
    <scope>NUCLEOTIDE SEQUENCE [LARGE SCALE GENOMIC DNA]</scope>
    <source>
        <strain evidence="5">CGMCC 4.1469</strain>
    </source>
</reference>
<feature type="domain" description="HMA" evidence="3">
    <location>
        <begin position="25"/>
        <end position="92"/>
    </location>
</feature>
<gene>
    <name evidence="4" type="ORF">ACFQDI_00605</name>
</gene>
<dbReference type="Gene3D" id="3.30.70.100">
    <property type="match status" value="1"/>
</dbReference>
<keyword evidence="2" id="KW-0732">Signal</keyword>
<dbReference type="EMBL" id="JBHSMQ010000001">
    <property type="protein sequence ID" value="MFC5453337.1"/>
    <property type="molecule type" value="Genomic_DNA"/>
</dbReference>
<evidence type="ECO:0000313" key="5">
    <source>
        <dbReference type="Proteomes" id="UP001596052"/>
    </source>
</evidence>
<dbReference type="Pfam" id="PF00403">
    <property type="entry name" value="HMA"/>
    <property type="match status" value="1"/>
</dbReference>